<evidence type="ECO:0000256" key="2">
    <source>
        <dbReference type="PROSITE-ProRule" id="PRU00335"/>
    </source>
</evidence>
<dbReference type="GO" id="GO:0000976">
    <property type="term" value="F:transcription cis-regulatory region binding"/>
    <property type="evidence" value="ECO:0007669"/>
    <property type="project" value="TreeGrafter"/>
</dbReference>
<keyword evidence="1 2" id="KW-0238">DNA-binding</keyword>
<gene>
    <name evidence="5" type="ORF">E2R54_01980</name>
</gene>
<accession>A0A4R5YPJ0</accession>
<dbReference type="RefSeq" id="WP_133398493.1">
    <property type="nucleotide sequence ID" value="NZ_SMZX01000001.1"/>
</dbReference>
<dbReference type="Proteomes" id="UP000295633">
    <property type="component" value="Unassembled WGS sequence"/>
</dbReference>
<dbReference type="PRINTS" id="PR00455">
    <property type="entry name" value="HTHTETR"/>
</dbReference>
<evidence type="ECO:0000313" key="6">
    <source>
        <dbReference type="Proteomes" id="UP000295633"/>
    </source>
</evidence>
<feature type="domain" description="HTH tetR-type" evidence="4">
    <location>
        <begin position="15"/>
        <end position="75"/>
    </location>
</feature>
<dbReference type="PROSITE" id="PS50977">
    <property type="entry name" value="HTH_TETR_2"/>
    <property type="match status" value="1"/>
</dbReference>
<dbReference type="PANTHER" id="PTHR30055">
    <property type="entry name" value="HTH-TYPE TRANSCRIPTIONAL REGULATOR RUTR"/>
    <property type="match status" value="1"/>
</dbReference>
<dbReference type="InterPro" id="IPR001647">
    <property type="entry name" value="HTH_TetR"/>
</dbReference>
<feature type="region of interest" description="Disordered" evidence="3">
    <location>
        <begin position="226"/>
        <end position="256"/>
    </location>
</feature>
<sequence length="256" mass="27752">MVNSNGARGPYRKGVERRREIVAAAAELFGESGYTHSSMRELAKRVGLSQALLLHYFSDKEDLLVEVLNLRDSSVADYLADIAESDVATRSREVARHAAEHDGLTSLYIALSAEAVDPDHPAHGYFVDHYRAAQLQTRESAEVNGEPPAGVSPDLVTALGIAVMDGLQIQRQYRPDVDPVAAVDAFWQMVSAARSWWALTAQDACQALPADVSELDGPSNLVVLDHLDSGSPIPQRRAEDDAAEAELPTSHPSQSQ</sequence>
<dbReference type="InterPro" id="IPR036271">
    <property type="entry name" value="Tet_transcr_reg_TetR-rel_C_sf"/>
</dbReference>
<evidence type="ECO:0000256" key="1">
    <source>
        <dbReference type="ARBA" id="ARBA00023125"/>
    </source>
</evidence>
<evidence type="ECO:0000313" key="5">
    <source>
        <dbReference type="EMBL" id="TDL45257.1"/>
    </source>
</evidence>
<dbReference type="SUPFAM" id="SSF48498">
    <property type="entry name" value="Tetracyclin repressor-like, C-terminal domain"/>
    <property type="match status" value="1"/>
</dbReference>
<dbReference type="EMBL" id="SMZX01000001">
    <property type="protein sequence ID" value="TDL45257.1"/>
    <property type="molecule type" value="Genomic_DNA"/>
</dbReference>
<dbReference type="Pfam" id="PF00440">
    <property type="entry name" value="TetR_N"/>
    <property type="match status" value="1"/>
</dbReference>
<comment type="caution">
    <text evidence="5">The sequence shown here is derived from an EMBL/GenBank/DDBJ whole genome shotgun (WGS) entry which is preliminary data.</text>
</comment>
<dbReference type="SUPFAM" id="SSF46689">
    <property type="entry name" value="Homeodomain-like"/>
    <property type="match status" value="1"/>
</dbReference>
<dbReference type="Gene3D" id="1.10.357.10">
    <property type="entry name" value="Tetracycline Repressor, domain 2"/>
    <property type="match status" value="1"/>
</dbReference>
<dbReference type="InterPro" id="IPR009057">
    <property type="entry name" value="Homeodomain-like_sf"/>
</dbReference>
<evidence type="ECO:0000259" key="4">
    <source>
        <dbReference type="PROSITE" id="PS50977"/>
    </source>
</evidence>
<feature type="DNA-binding region" description="H-T-H motif" evidence="2">
    <location>
        <begin position="38"/>
        <end position="57"/>
    </location>
</feature>
<dbReference type="InterPro" id="IPR050109">
    <property type="entry name" value="HTH-type_TetR-like_transc_reg"/>
</dbReference>
<proteinExistence type="predicted"/>
<dbReference type="PANTHER" id="PTHR30055:SF226">
    <property type="entry name" value="HTH-TYPE TRANSCRIPTIONAL REGULATOR PKSA"/>
    <property type="match status" value="1"/>
</dbReference>
<evidence type="ECO:0000256" key="3">
    <source>
        <dbReference type="SAM" id="MobiDB-lite"/>
    </source>
</evidence>
<organism evidence="5 6">
    <name type="scientific">Microbacterium oleivorans</name>
    <dbReference type="NCBI Taxonomy" id="273677"/>
    <lineage>
        <taxon>Bacteria</taxon>
        <taxon>Bacillati</taxon>
        <taxon>Actinomycetota</taxon>
        <taxon>Actinomycetes</taxon>
        <taxon>Micrococcales</taxon>
        <taxon>Microbacteriaceae</taxon>
        <taxon>Microbacterium</taxon>
    </lineage>
</organism>
<dbReference type="GO" id="GO:0003700">
    <property type="term" value="F:DNA-binding transcription factor activity"/>
    <property type="evidence" value="ECO:0007669"/>
    <property type="project" value="TreeGrafter"/>
</dbReference>
<protein>
    <submittedName>
        <fullName evidence="5">TetR/AcrR family transcriptional regulator</fullName>
    </submittedName>
</protein>
<reference evidence="5 6" key="1">
    <citation type="submission" date="2019-03" db="EMBL/GenBank/DDBJ databases">
        <title>Genome Sequencing and Assembly of Various Microbes Isolated from Partially Reclaimed Soil and Acid Mine Drainage (AMD) Site.</title>
        <authorList>
            <person name="Steinbock B."/>
            <person name="Bechtold R."/>
            <person name="Sevigny J.L."/>
            <person name="Thomas D."/>
            <person name="Cuthill L.R."/>
            <person name="Aveiro Johannsen E.J."/>
            <person name="Thomas K."/>
            <person name="Ghosh A."/>
        </authorList>
    </citation>
    <scope>NUCLEOTIDE SEQUENCE [LARGE SCALE GENOMIC DNA]</scope>
    <source>
        <strain evidence="5 6">F-B2</strain>
    </source>
</reference>
<name>A0A4R5YPJ0_9MICO</name>
<dbReference type="AlphaFoldDB" id="A0A4R5YPJ0"/>